<accession>A0A918DQG6</accession>
<comment type="caution">
    <text evidence="1">The sequence shown here is derived from an EMBL/GenBank/DDBJ whole genome shotgun (WGS) entry which is preliminary data.</text>
</comment>
<sequence length="103" mass="11976">MVQYAVPVGQSPSLVLSHKRGYLDYGCRNIQRDRPSFQCGNNYRGTNPQRYQLNSKRRKKRCGNDFIRQSPANNWSNQLLTQLVQLSIRSNFRSVISGLDVWK</sequence>
<proteinExistence type="predicted"/>
<evidence type="ECO:0000313" key="1">
    <source>
        <dbReference type="EMBL" id="GGO80022.1"/>
    </source>
</evidence>
<dbReference type="AlphaFoldDB" id="A0A918DQG6"/>
<reference evidence="1 2" key="1">
    <citation type="journal article" date="2014" name="Int. J. Syst. Evol. Microbiol.">
        <title>Complete genome sequence of Corynebacterium casei LMG S-19264T (=DSM 44701T), isolated from a smear-ripened cheese.</title>
        <authorList>
            <consortium name="US DOE Joint Genome Institute (JGI-PGF)"/>
            <person name="Walter F."/>
            <person name="Albersmeier A."/>
            <person name="Kalinowski J."/>
            <person name="Ruckert C."/>
        </authorList>
    </citation>
    <scope>NUCLEOTIDE SEQUENCE [LARGE SCALE GENOMIC DNA]</scope>
    <source>
        <strain evidence="1 2">CGMCC 1.7286</strain>
    </source>
</reference>
<organism evidence="1 2">
    <name type="scientific">Marinobacterium nitratireducens</name>
    <dbReference type="NCBI Taxonomy" id="518897"/>
    <lineage>
        <taxon>Bacteria</taxon>
        <taxon>Pseudomonadati</taxon>
        <taxon>Pseudomonadota</taxon>
        <taxon>Gammaproteobacteria</taxon>
        <taxon>Oceanospirillales</taxon>
        <taxon>Oceanospirillaceae</taxon>
        <taxon>Marinobacterium</taxon>
    </lineage>
</organism>
<dbReference type="Proteomes" id="UP000599578">
    <property type="component" value="Unassembled WGS sequence"/>
</dbReference>
<protein>
    <submittedName>
        <fullName evidence="1">Uncharacterized protein</fullName>
    </submittedName>
</protein>
<name>A0A918DQG6_9GAMM</name>
<keyword evidence="2" id="KW-1185">Reference proteome</keyword>
<dbReference type="EMBL" id="BMLT01000003">
    <property type="protein sequence ID" value="GGO80022.1"/>
    <property type="molecule type" value="Genomic_DNA"/>
</dbReference>
<gene>
    <name evidence="1" type="ORF">GCM10011348_15780</name>
</gene>
<evidence type="ECO:0000313" key="2">
    <source>
        <dbReference type="Proteomes" id="UP000599578"/>
    </source>
</evidence>